<dbReference type="PROSITE" id="PS51257">
    <property type="entry name" value="PROKAR_LIPOPROTEIN"/>
    <property type="match status" value="1"/>
</dbReference>
<reference evidence="2" key="1">
    <citation type="journal article" date="2019" name="Int. J. Syst. Evol. Microbiol.">
        <title>The Global Catalogue of Microorganisms (GCM) 10K type strain sequencing project: providing services to taxonomists for standard genome sequencing and annotation.</title>
        <authorList>
            <consortium name="The Broad Institute Genomics Platform"/>
            <consortium name="The Broad Institute Genome Sequencing Center for Infectious Disease"/>
            <person name="Wu L."/>
            <person name="Ma J."/>
        </authorList>
    </citation>
    <scope>NUCLEOTIDE SEQUENCE [LARGE SCALE GENOMIC DNA]</scope>
    <source>
        <strain evidence="2">KCTC 42255</strain>
    </source>
</reference>
<gene>
    <name evidence="1" type="ORF">ACFSQ0_07240</name>
</gene>
<dbReference type="RefSeq" id="WP_379046289.1">
    <property type="nucleotide sequence ID" value="NZ_JBHULZ010000034.1"/>
</dbReference>
<accession>A0ABW5SF40</accession>
<proteinExistence type="predicted"/>
<evidence type="ECO:0000313" key="1">
    <source>
        <dbReference type="EMBL" id="MFD2697783.1"/>
    </source>
</evidence>
<comment type="caution">
    <text evidence="1">The sequence shown here is derived from an EMBL/GenBank/DDBJ whole genome shotgun (WGS) entry which is preliminary data.</text>
</comment>
<sequence length="266" mass="29988">MKLTILKFFIFFITFGLISCSNDENNLTENTKSNVKNQDAITHNYLTEPNSINSEWEEASNPENPLDYIGYEHNMFLQNFDENNYNMESLDEVYSIIEDHFNEEGQVDNLASREFLEPIINNVINYDFESYINQINVSSFQRSKLLELIQIIDDYDGNNIELITNQIKDFENQLESYSLEEKSVILIASSVSRYSMLYWDTKYPVTNGLFKGWKLRKWLTIAADAIGGAAGAAAGSSTVIGAVAGAVKGAGATSAAFDKAWDILSK</sequence>
<organism evidence="1 2">
    <name type="scientific">Mesonia sediminis</name>
    <dbReference type="NCBI Taxonomy" id="1703946"/>
    <lineage>
        <taxon>Bacteria</taxon>
        <taxon>Pseudomonadati</taxon>
        <taxon>Bacteroidota</taxon>
        <taxon>Flavobacteriia</taxon>
        <taxon>Flavobacteriales</taxon>
        <taxon>Flavobacteriaceae</taxon>
        <taxon>Mesonia</taxon>
    </lineage>
</organism>
<dbReference type="EMBL" id="JBHULZ010000034">
    <property type="protein sequence ID" value="MFD2697783.1"/>
    <property type="molecule type" value="Genomic_DNA"/>
</dbReference>
<evidence type="ECO:0008006" key="3">
    <source>
        <dbReference type="Google" id="ProtNLM"/>
    </source>
</evidence>
<dbReference type="Proteomes" id="UP001597357">
    <property type="component" value="Unassembled WGS sequence"/>
</dbReference>
<name>A0ABW5SF40_9FLAO</name>
<protein>
    <recommendedName>
        <fullName evidence="3">Glycine zipper family protein</fullName>
    </recommendedName>
</protein>
<evidence type="ECO:0000313" key="2">
    <source>
        <dbReference type="Proteomes" id="UP001597357"/>
    </source>
</evidence>
<keyword evidence="2" id="KW-1185">Reference proteome</keyword>